<dbReference type="EMBL" id="CP042997">
    <property type="protein sequence ID" value="QEH32818.1"/>
    <property type="molecule type" value="Genomic_DNA"/>
</dbReference>
<proteinExistence type="inferred from homology"/>
<keyword evidence="3 4" id="KW-0012">Acyltransferase</keyword>
<comment type="catalytic activity">
    <reaction evidence="4">
        <text>N-terminal L-glutamyl-[protein] + L-leucyl-tRNA(Leu) = N-terminal L-leucyl-L-glutamyl-[protein] + tRNA(Leu) + H(+)</text>
        <dbReference type="Rhea" id="RHEA:50412"/>
        <dbReference type="Rhea" id="RHEA-COMP:9613"/>
        <dbReference type="Rhea" id="RHEA-COMP:9622"/>
        <dbReference type="Rhea" id="RHEA-COMP:12664"/>
        <dbReference type="Rhea" id="RHEA-COMP:12668"/>
        <dbReference type="ChEBI" id="CHEBI:15378"/>
        <dbReference type="ChEBI" id="CHEBI:64721"/>
        <dbReference type="ChEBI" id="CHEBI:78442"/>
        <dbReference type="ChEBI" id="CHEBI:78494"/>
        <dbReference type="ChEBI" id="CHEBI:133041"/>
        <dbReference type="EC" id="2.3.2.29"/>
    </reaction>
</comment>
<organism evidence="7 8">
    <name type="scientific">Aquisphaera giovannonii</name>
    <dbReference type="NCBI Taxonomy" id="406548"/>
    <lineage>
        <taxon>Bacteria</taxon>
        <taxon>Pseudomonadati</taxon>
        <taxon>Planctomycetota</taxon>
        <taxon>Planctomycetia</taxon>
        <taxon>Isosphaerales</taxon>
        <taxon>Isosphaeraceae</taxon>
        <taxon>Aquisphaera</taxon>
    </lineage>
</organism>
<evidence type="ECO:0000259" key="5">
    <source>
        <dbReference type="Pfam" id="PF04376"/>
    </source>
</evidence>
<comment type="function">
    <text evidence="4">Functions in the N-end rule pathway of protein degradation where it conjugates Leu from its aminoacyl-tRNA to the N-termini of proteins containing an N-terminal aspartate or glutamate.</text>
</comment>
<evidence type="ECO:0000313" key="7">
    <source>
        <dbReference type="EMBL" id="QEH32818.1"/>
    </source>
</evidence>
<evidence type="ECO:0000256" key="1">
    <source>
        <dbReference type="ARBA" id="ARBA00022490"/>
    </source>
</evidence>
<dbReference type="PIRSF" id="PIRSF037208">
    <property type="entry name" value="ATE_pro_prd"/>
    <property type="match status" value="1"/>
</dbReference>
<evidence type="ECO:0000259" key="6">
    <source>
        <dbReference type="Pfam" id="PF04377"/>
    </source>
</evidence>
<dbReference type="GO" id="GO:0008914">
    <property type="term" value="F:leucyl-tRNA--protein transferase activity"/>
    <property type="evidence" value="ECO:0007669"/>
    <property type="project" value="UniProtKB-UniRule"/>
</dbReference>
<keyword evidence="8" id="KW-1185">Reference proteome</keyword>
<protein>
    <recommendedName>
        <fullName evidence="4">Aspartate/glutamate leucyltransferase</fullName>
        <ecNumber evidence="4">2.3.2.29</ecNumber>
    </recommendedName>
</protein>
<feature type="domain" description="N-end aminoacyl transferase N-terminal" evidence="5">
    <location>
        <begin position="13"/>
        <end position="81"/>
    </location>
</feature>
<dbReference type="Pfam" id="PF04377">
    <property type="entry name" value="ATE_C"/>
    <property type="match status" value="1"/>
</dbReference>
<feature type="domain" description="N-end rule aminoacyl transferase C-terminal" evidence="6">
    <location>
        <begin position="102"/>
        <end position="225"/>
    </location>
</feature>
<evidence type="ECO:0000256" key="3">
    <source>
        <dbReference type="ARBA" id="ARBA00023315"/>
    </source>
</evidence>
<evidence type="ECO:0000256" key="4">
    <source>
        <dbReference type="HAMAP-Rule" id="MF_00689"/>
    </source>
</evidence>
<dbReference type="Proteomes" id="UP000324233">
    <property type="component" value="Chromosome"/>
</dbReference>
<dbReference type="AlphaFoldDB" id="A0A5B9VX22"/>
<sequence>MPSTIRFLAPDEACSYLPGRMARMEYEFVASMTADRYAGLMIAGWRRFGSVLFRPRCRHCDACRSLRVDAQRFRPNRSQSRNRRRNEGVMALEIGPPRVTPERLDLYQRFHDHRAGTRGWREREVDPAAYRESFVSNPIPTEEWAYRIDGRLVGLGLVDALPVGLSAIYFVHDPDESRRAPGTWNVLSLLEETRRRGLPHLYLGYWVADCLSLAYKANFRPHEVLGPDGAWRPAGP</sequence>
<evidence type="ECO:0000313" key="8">
    <source>
        <dbReference type="Proteomes" id="UP000324233"/>
    </source>
</evidence>
<dbReference type="PANTHER" id="PTHR21367:SF1">
    <property type="entry name" value="ARGINYL-TRNA--PROTEIN TRANSFERASE 1"/>
    <property type="match status" value="1"/>
</dbReference>
<dbReference type="InterPro" id="IPR007471">
    <property type="entry name" value="N-end_Aminoacyl_Trfase_N"/>
</dbReference>
<dbReference type="EC" id="2.3.2.29" evidence="4"/>
<dbReference type="NCBIfam" id="NF002346">
    <property type="entry name" value="PRK01305.2-3"/>
    <property type="match status" value="1"/>
</dbReference>
<comment type="catalytic activity">
    <reaction evidence="4">
        <text>N-terminal L-aspartyl-[protein] + L-leucyl-tRNA(Leu) = N-terminal L-leucyl-L-aspartyl-[protein] + tRNA(Leu) + H(+)</text>
        <dbReference type="Rhea" id="RHEA:50420"/>
        <dbReference type="Rhea" id="RHEA-COMP:9613"/>
        <dbReference type="Rhea" id="RHEA-COMP:9622"/>
        <dbReference type="Rhea" id="RHEA-COMP:12669"/>
        <dbReference type="Rhea" id="RHEA-COMP:12674"/>
        <dbReference type="ChEBI" id="CHEBI:15378"/>
        <dbReference type="ChEBI" id="CHEBI:64720"/>
        <dbReference type="ChEBI" id="CHEBI:78442"/>
        <dbReference type="ChEBI" id="CHEBI:78494"/>
        <dbReference type="ChEBI" id="CHEBI:133042"/>
        <dbReference type="EC" id="2.3.2.29"/>
    </reaction>
</comment>
<dbReference type="GO" id="GO:0071596">
    <property type="term" value="P:ubiquitin-dependent protein catabolic process via the N-end rule pathway"/>
    <property type="evidence" value="ECO:0007669"/>
    <property type="project" value="InterPro"/>
</dbReference>
<keyword evidence="2 4" id="KW-0808">Transferase</keyword>
<keyword evidence="1 4" id="KW-0963">Cytoplasm</keyword>
<name>A0A5B9VX22_9BACT</name>
<comment type="similarity">
    <text evidence="4">Belongs to the R-transferase family. Bpt subfamily.</text>
</comment>
<accession>A0A5B9VX22</accession>
<dbReference type="InterPro" id="IPR007472">
    <property type="entry name" value="N-end_Aminoacyl_Trfase_C"/>
</dbReference>
<dbReference type="RefSeq" id="WP_148592275.1">
    <property type="nucleotide sequence ID" value="NZ_CP042997.1"/>
</dbReference>
<dbReference type="InterPro" id="IPR016181">
    <property type="entry name" value="Acyl_CoA_acyltransferase"/>
</dbReference>
<dbReference type="HAMAP" id="MF_00689">
    <property type="entry name" value="Bpt"/>
    <property type="match status" value="1"/>
</dbReference>
<dbReference type="PANTHER" id="PTHR21367">
    <property type="entry name" value="ARGININE-TRNA-PROTEIN TRANSFERASE 1"/>
    <property type="match status" value="1"/>
</dbReference>
<dbReference type="GO" id="GO:0004057">
    <property type="term" value="F:arginyl-tRNA--protein transferase activity"/>
    <property type="evidence" value="ECO:0007669"/>
    <property type="project" value="InterPro"/>
</dbReference>
<dbReference type="KEGG" id="agv:OJF2_13020"/>
<comment type="subcellular location">
    <subcellularLocation>
        <location evidence="4">Cytoplasm</location>
    </subcellularLocation>
</comment>
<evidence type="ECO:0000256" key="2">
    <source>
        <dbReference type="ARBA" id="ARBA00022679"/>
    </source>
</evidence>
<dbReference type="GO" id="GO:0005737">
    <property type="term" value="C:cytoplasm"/>
    <property type="evidence" value="ECO:0007669"/>
    <property type="project" value="UniProtKB-SubCell"/>
</dbReference>
<dbReference type="Pfam" id="PF04376">
    <property type="entry name" value="ATE_N"/>
    <property type="match status" value="1"/>
</dbReference>
<dbReference type="InterPro" id="IPR030700">
    <property type="entry name" value="N-end_Aminoacyl_Trfase"/>
</dbReference>
<reference evidence="7 8" key="1">
    <citation type="submission" date="2019-08" db="EMBL/GenBank/DDBJ databases">
        <title>Deep-cultivation of Planctomycetes and their phenomic and genomic characterization uncovers novel biology.</title>
        <authorList>
            <person name="Wiegand S."/>
            <person name="Jogler M."/>
            <person name="Boedeker C."/>
            <person name="Pinto D."/>
            <person name="Vollmers J."/>
            <person name="Rivas-Marin E."/>
            <person name="Kohn T."/>
            <person name="Peeters S.H."/>
            <person name="Heuer A."/>
            <person name="Rast P."/>
            <person name="Oberbeckmann S."/>
            <person name="Bunk B."/>
            <person name="Jeske O."/>
            <person name="Meyerdierks A."/>
            <person name="Storesund J.E."/>
            <person name="Kallscheuer N."/>
            <person name="Luecker S."/>
            <person name="Lage O.M."/>
            <person name="Pohl T."/>
            <person name="Merkel B.J."/>
            <person name="Hornburger P."/>
            <person name="Mueller R.-W."/>
            <person name="Bruemmer F."/>
            <person name="Labrenz M."/>
            <person name="Spormann A.M."/>
            <person name="Op den Camp H."/>
            <person name="Overmann J."/>
            <person name="Amann R."/>
            <person name="Jetten M.S.M."/>
            <person name="Mascher T."/>
            <person name="Medema M.H."/>
            <person name="Devos D.P."/>
            <person name="Kaster A.-K."/>
            <person name="Ovreas L."/>
            <person name="Rohde M."/>
            <person name="Galperin M.Y."/>
            <person name="Jogler C."/>
        </authorList>
    </citation>
    <scope>NUCLEOTIDE SEQUENCE [LARGE SCALE GENOMIC DNA]</scope>
    <source>
        <strain evidence="7 8">OJF2</strain>
    </source>
</reference>
<gene>
    <name evidence="4" type="primary">bpt</name>
    <name evidence="7" type="ORF">OJF2_13020</name>
</gene>
<dbReference type="SUPFAM" id="SSF55729">
    <property type="entry name" value="Acyl-CoA N-acyltransferases (Nat)"/>
    <property type="match status" value="1"/>
</dbReference>
<dbReference type="OrthoDB" id="9782022at2"/>
<dbReference type="InterPro" id="IPR017138">
    <property type="entry name" value="Asp_Glu_LeuTrfase"/>
</dbReference>